<evidence type="ECO:0008006" key="4">
    <source>
        <dbReference type="Google" id="ProtNLM"/>
    </source>
</evidence>
<dbReference type="InterPro" id="IPR021302">
    <property type="entry name" value="DUF2780_VcgC/VcgE"/>
</dbReference>
<organism evidence="2 3">
    <name type="scientific">Vibrio mediterranei</name>
    <dbReference type="NCBI Taxonomy" id="689"/>
    <lineage>
        <taxon>Bacteria</taxon>
        <taxon>Pseudomonadati</taxon>
        <taxon>Pseudomonadota</taxon>
        <taxon>Gammaproteobacteria</taxon>
        <taxon>Vibrionales</taxon>
        <taxon>Vibrionaceae</taxon>
        <taxon>Vibrio</taxon>
    </lineage>
</organism>
<accession>A0AAN1FFJ8</accession>
<dbReference type="AlphaFoldDB" id="A0AAN1FFJ8"/>
<feature type="chain" id="PRO_5043004833" description="DUF2780 domain-containing protein" evidence="1">
    <location>
        <begin position="22"/>
        <end position="156"/>
    </location>
</feature>
<feature type="signal peptide" evidence="1">
    <location>
        <begin position="1"/>
        <end position="21"/>
    </location>
</feature>
<evidence type="ECO:0000313" key="3">
    <source>
        <dbReference type="Proteomes" id="UP000197092"/>
    </source>
</evidence>
<dbReference type="RefSeq" id="WP_088876601.1">
    <property type="nucleotide sequence ID" value="NZ_CP018308.1"/>
</dbReference>
<reference evidence="3" key="1">
    <citation type="submission" date="2016-12" db="EMBL/GenBank/DDBJ databases">
        <title>Comparative genomic analysis reveals the diversity, evolution, and environmental adaptation strategies of the genus Vibrio.</title>
        <authorList>
            <person name="Lin H."/>
            <person name="Wang X."/>
            <person name="Zhang X.-H."/>
        </authorList>
    </citation>
    <scope>NUCLEOTIDE SEQUENCE [LARGE SCALE GENOMIC DNA]</scope>
    <source>
        <strain evidence="3">QT6D1</strain>
    </source>
</reference>
<sequence length="156" mass="15855">MTRISMLTIALAATVSFNGYAEFDLSGVNSDSANSLLSSTSQLAQANSPVVDNLVKELSISPQQAATGAGALLSLAQNQLGAGQESELNSLIPGLSSLTSSGLLSSVENMESVKNAFGSVGLDPALISQFAPIILDYLGTQGASSGLMSSLGSLWQ</sequence>
<evidence type="ECO:0000313" key="2">
    <source>
        <dbReference type="EMBL" id="ASI89734.1"/>
    </source>
</evidence>
<dbReference type="Proteomes" id="UP000197092">
    <property type="component" value="Chromosome 1"/>
</dbReference>
<dbReference type="KEGG" id="vsh:BSZ05_08075"/>
<name>A0AAN1FFJ8_9VIBR</name>
<gene>
    <name evidence="2" type="ORF">BSZ05_08075</name>
</gene>
<keyword evidence="1" id="KW-0732">Signal</keyword>
<proteinExistence type="predicted"/>
<dbReference type="Pfam" id="PF11075">
    <property type="entry name" value="DUF2780"/>
    <property type="match status" value="1"/>
</dbReference>
<evidence type="ECO:0000256" key="1">
    <source>
        <dbReference type="SAM" id="SignalP"/>
    </source>
</evidence>
<dbReference type="EMBL" id="CP018308">
    <property type="protein sequence ID" value="ASI89734.1"/>
    <property type="molecule type" value="Genomic_DNA"/>
</dbReference>
<protein>
    <recommendedName>
        <fullName evidence="4">DUF2780 domain-containing protein</fullName>
    </recommendedName>
</protein>